<proteinExistence type="predicted"/>
<comment type="caution">
    <text evidence="2">The sequence shown here is derived from an EMBL/GenBank/DDBJ whole genome shotgun (WGS) entry which is preliminary data.</text>
</comment>
<sequence>MSETDVVLLLPFMCKIETETFVDIIPAIMELRSCSGKHFIQTIRGGLVIKVCNSNANGRTVARTKILNDVYVSEDAKRLQKPPSGSMLDYKPVKLERPCFMLATRTVCEIKSEPSDDAPSVDGDSDSEVSDAVTLSQLKNRLLTKRKKSIPTDEKPVEDESDLNEPLINLKSKHLKATRAKRRRLNLSAISSATIKVAIKSEENLVSEGSEQAGGELTPLIRVKLEAPDADQLGSHNEIPFASSTGQKEVVNPVQMTVLSEHDRKVLSFAVGCKECLTNEMSHDHLEDIEPISIKNEGNVSLGTLESECKKLLGAALAEIAKPKENPDSCSPVAFFSDNTDADVSCHSSSSSVIEDMPDECSSSFQVPDIPIDHCITPPQGYNSVLFEGEADAHPLSELNDSLSSPGKNHGSKPGSIETSTTKENPTSMDTTVDVERLSTSSFDTVLRNDLDSEGQTEDELLIPLDKKNSEYSVTCTENEYSLDDRTCDNAETISKPEQHQFPERLFSTHKALSPSSQEQLCLVMNSVEIGSDADQSINYGCKEKLFENQTGKKPSSLRLEVRDEKKTVNQSQRKFVICPRNIRKRSLIPKGNLEGPRFSRTLPNLSTGCTSVQGCSESAVAFSQRQMHDMESVALKLMNELKSMKDIVEQKLLFEAYRNASLKNDADEVKSAIDNAVKAEERAKKWMSMMARDCNRFCKIMVSQKMTADSTPSSKDSFPKVERKIMFADEAGGKLCHVRFFNGSTASPASDAVEQ</sequence>
<dbReference type="PANTHER" id="PTHR34461:SF2">
    <property type="entry name" value="EXPRESSED PROTEIN"/>
    <property type="match status" value="1"/>
</dbReference>
<name>A0A8X8WY34_SALSN</name>
<evidence type="ECO:0000313" key="2">
    <source>
        <dbReference type="EMBL" id="KAG6403180.1"/>
    </source>
</evidence>
<dbReference type="Proteomes" id="UP000298416">
    <property type="component" value="Unassembled WGS sequence"/>
</dbReference>
<dbReference type="EMBL" id="PNBA02000013">
    <property type="protein sequence ID" value="KAG6403180.1"/>
    <property type="molecule type" value="Genomic_DNA"/>
</dbReference>
<gene>
    <name evidence="2" type="ORF">SASPL_135397</name>
</gene>
<organism evidence="2">
    <name type="scientific">Salvia splendens</name>
    <name type="common">Scarlet sage</name>
    <dbReference type="NCBI Taxonomy" id="180675"/>
    <lineage>
        <taxon>Eukaryota</taxon>
        <taxon>Viridiplantae</taxon>
        <taxon>Streptophyta</taxon>
        <taxon>Embryophyta</taxon>
        <taxon>Tracheophyta</taxon>
        <taxon>Spermatophyta</taxon>
        <taxon>Magnoliopsida</taxon>
        <taxon>eudicotyledons</taxon>
        <taxon>Gunneridae</taxon>
        <taxon>Pentapetalae</taxon>
        <taxon>asterids</taxon>
        <taxon>lamiids</taxon>
        <taxon>Lamiales</taxon>
        <taxon>Lamiaceae</taxon>
        <taxon>Nepetoideae</taxon>
        <taxon>Mentheae</taxon>
        <taxon>Salviinae</taxon>
        <taxon>Salvia</taxon>
        <taxon>Salvia subgen. Calosphace</taxon>
        <taxon>core Calosphace</taxon>
    </lineage>
</organism>
<evidence type="ECO:0000313" key="3">
    <source>
        <dbReference type="Proteomes" id="UP000298416"/>
    </source>
</evidence>
<dbReference type="PANTHER" id="PTHR34461">
    <property type="entry name" value="EXPRESSED PROTEIN"/>
    <property type="match status" value="1"/>
</dbReference>
<accession>A0A8X8WY34</accession>
<protein>
    <submittedName>
        <fullName evidence="2">Uncharacterized protein</fullName>
    </submittedName>
</protein>
<feature type="region of interest" description="Disordered" evidence="1">
    <location>
        <begin position="396"/>
        <end position="433"/>
    </location>
</feature>
<evidence type="ECO:0000256" key="1">
    <source>
        <dbReference type="SAM" id="MobiDB-lite"/>
    </source>
</evidence>
<reference evidence="2" key="1">
    <citation type="submission" date="2018-01" db="EMBL/GenBank/DDBJ databases">
        <authorList>
            <person name="Mao J.F."/>
        </authorList>
    </citation>
    <scope>NUCLEOTIDE SEQUENCE</scope>
    <source>
        <strain evidence="2">Huo1</strain>
        <tissue evidence="2">Leaf</tissue>
    </source>
</reference>
<feature type="compositionally biased region" description="Polar residues" evidence="1">
    <location>
        <begin position="417"/>
        <end position="431"/>
    </location>
</feature>
<keyword evidence="3" id="KW-1185">Reference proteome</keyword>
<reference evidence="2" key="2">
    <citation type="submission" date="2020-08" db="EMBL/GenBank/DDBJ databases">
        <title>Plant Genome Project.</title>
        <authorList>
            <person name="Zhang R.-G."/>
        </authorList>
    </citation>
    <scope>NUCLEOTIDE SEQUENCE</scope>
    <source>
        <strain evidence="2">Huo1</strain>
        <tissue evidence="2">Leaf</tissue>
    </source>
</reference>
<dbReference type="AlphaFoldDB" id="A0A8X8WY34"/>